<keyword evidence="3" id="KW-0235">DNA replication</keyword>
<organism evidence="8 9">
    <name type="scientific">Pseudoalteromonas ruthenica</name>
    <dbReference type="NCBI Taxonomy" id="151081"/>
    <lineage>
        <taxon>Bacteria</taxon>
        <taxon>Pseudomonadati</taxon>
        <taxon>Pseudomonadota</taxon>
        <taxon>Gammaproteobacteria</taxon>
        <taxon>Alteromonadales</taxon>
        <taxon>Pseudoalteromonadaceae</taxon>
        <taxon>Pseudoalteromonas</taxon>
    </lineage>
</organism>
<name>A0A5S3Z8F4_9GAMM</name>
<dbReference type="Proteomes" id="UP000305874">
    <property type="component" value="Unassembled WGS sequence"/>
</dbReference>
<dbReference type="GO" id="GO:0016787">
    <property type="term" value="F:hydrolase activity"/>
    <property type="evidence" value="ECO:0007669"/>
    <property type="project" value="UniProtKB-KW"/>
</dbReference>
<comment type="similarity">
    <text evidence="2">Belongs to the phage GPA family.</text>
</comment>
<keyword evidence="6" id="KW-0378">Hydrolase</keyword>
<keyword evidence="4" id="KW-0540">Nuclease</keyword>
<protein>
    <submittedName>
        <fullName evidence="8">Replication endonuclease</fullName>
    </submittedName>
</protein>
<evidence type="ECO:0000256" key="1">
    <source>
        <dbReference type="ARBA" id="ARBA00003293"/>
    </source>
</evidence>
<evidence type="ECO:0000256" key="3">
    <source>
        <dbReference type="ARBA" id="ARBA00022705"/>
    </source>
</evidence>
<evidence type="ECO:0000256" key="6">
    <source>
        <dbReference type="ARBA" id="ARBA00022801"/>
    </source>
</evidence>
<dbReference type="GO" id="GO:0004519">
    <property type="term" value="F:endonuclease activity"/>
    <property type="evidence" value="ECO:0007669"/>
    <property type="project" value="UniProtKB-KW"/>
</dbReference>
<proteinExistence type="inferred from homology"/>
<reference evidence="8 9" key="1">
    <citation type="submission" date="2017-12" db="EMBL/GenBank/DDBJ databases">
        <authorList>
            <person name="Paulsen S."/>
            <person name="Gram L.K."/>
        </authorList>
    </citation>
    <scope>NUCLEOTIDE SEQUENCE [LARGE SCALE GENOMIC DNA]</scope>
    <source>
        <strain evidence="8 9">S2897</strain>
    </source>
</reference>
<dbReference type="AlphaFoldDB" id="A0A5S3Z8F4"/>
<accession>A0A5S3Z8F4</accession>
<gene>
    <name evidence="8" type="ORF">CWC05_03635</name>
</gene>
<evidence type="ECO:0000256" key="2">
    <source>
        <dbReference type="ARBA" id="ARBA00009260"/>
    </source>
</evidence>
<dbReference type="EMBL" id="PNCG01000002">
    <property type="protein sequence ID" value="TMP88534.1"/>
    <property type="molecule type" value="Genomic_DNA"/>
</dbReference>
<comment type="caution">
    <text evidence="8">The sequence shown here is derived from an EMBL/GenBank/DDBJ whole genome shotgun (WGS) entry which is preliminary data.</text>
</comment>
<evidence type="ECO:0000313" key="9">
    <source>
        <dbReference type="Proteomes" id="UP000305874"/>
    </source>
</evidence>
<dbReference type="RefSeq" id="WP_138547404.1">
    <property type="nucleotide sequence ID" value="NZ_PNCG01000002.1"/>
</dbReference>
<dbReference type="InterPro" id="IPR008766">
    <property type="entry name" value="Replication_gene_A-like"/>
</dbReference>
<dbReference type="GO" id="GO:0006260">
    <property type="term" value="P:DNA replication"/>
    <property type="evidence" value="ECO:0007669"/>
    <property type="project" value="UniProtKB-KW"/>
</dbReference>
<sequence>MLANQPVDLAQLRLSSMARGIVAAIDDVDNFNYVARKLAVIPTPLQGRMARRYIDRYNQKKQGSIYRANRWLSRTIARLQPRFEVLFRITQSMPLPWHILSSVEKTKEYGTDAARECMQIAIDISDENQHLDYAEIATLIHEKLSTFSMCRGVKAPFYSEKGDKVPIEHIEIALLKMQCEKWWARKLKSVRRQYIELLEIATGQVGKDLYHCPKSKKSKRRGISPYASKLAQREYSASQESGRQFLEMMELEGSDGRVISLMDAVKSGMANTDNRRNELMLRIRETEELAEEIGYQGVFSTITTPSRFHANSPKYQGTTPKDANAYLNKVWSRVRAKLGRLGINYFGVRVAEPHADATPHWHMLLFIPKDKVQWVNAIMRKYFIAEDREELIERYARKKELFTAYKKQRQAWGFKKSQGIKAKEPQKFHRTFSPRFEAILIDKKKGSAASYIAKYIAKNIDGYQMSDHEDDETGELIKKQVNPVQAWASTWNIHQFQFQGSPSVTVWRELRRKREAVDDPQIEEVRAAADSGSWKDYVKLQGGMCIGRNARFKPFYEQTPFGNAYGELVRRVKGVLNTLSESVLMTRLVEWTRQLKGTAEKNQLKHNALVGSADLSWTSGNNCTPIAAGDSTQFAFNDFGFDKDQVKDHEKDLKAGRQIAIDGFIYRIRDGQLQVLDEQRAINERKRLDIEYHAHIFAQKDSEALPEESMIDPIAVLEDMTEEERQALGEGGSVVHYGRVYFMEAEELKSFAQTNLERVTPARPIKVTDIHWQRARELVNLAYAHANNAGRNTPTVGGVDSGSDYEYAHQVLAGETEQDWWDVAAAWG</sequence>
<evidence type="ECO:0000259" key="7">
    <source>
        <dbReference type="Pfam" id="PF05840"/>
    </source>
</evidence>
<feature type="domain" description="Replication gene A protein-like" evidence="7">
    <location>
        <begin position="114"/>
        <end position="463"/>
    </location>
</feature>
<evidence type="ECO:0000313" key="8">
    <source>
        <dbReference type="EMBL" id="TMP88534.1"/>
    </source>
</evidence>
<evidence type="ECO:0000256" key="5">
    <source>
        <dbReference type="ARBA" id="ARBA00022759"/>
    </source>
</evidence>
<keyword evidence="5 8" id="KW-0255">Endonuclease</keyword>
<comment type="function">
    <text evidence="1">Possible endonuclease which induces a single-strand cut and initiates DNA replication.</text>
</comment>
<dbReference type="Pfam" id="PF05840">
    <property type="entry name" value="Phage_GPA"/>
    <property type="match status" value="1"/>
</dbReference>
<evidence type="ECO:0000256" key="4">
    <source>
        <dbReference type="ARBA" id="ARBA00022722"/>
    </source>
</evidence>
<reference evidence="9" key="2">
    <citation type="submission" date="2019-06" db="EMBL/GenBank/DDBJ databases">
        <title>Co-occurence of chitin degradation, pigmentation and bioactivity in marine Pseudoalteromonas.</title>
        <authorList>
            <person name="Sonnenschein E.C."/>
            <person name="Bech P.K."/>
        </authorList>
    </citation>
    <scope>NUCLEOTIDE SEQUENCE [LARGE SCALE GENOMIC DNA]</scope>
    <source>
        <strain evidence="9">S2897</strain>
    </source>
</reference>